<evidence type="ECO:0000313" key="2">
    <source>
        <dbReference type="Proteomes" id="UP000320475"/>
    </source>
</evidence>
<evidence type="ECO:0000313" key="1">
    <source>
        <dbReference type="EMBL" id="TPX41398.1"/>
    </source>
</evidence>
<gene>
    <name evidence="1" type="ORF">SeLEV6574_g06109</name>
</gene>
<comment type="caution">
    <text evidence="1">The sequence shown here is derived from an EMBL/GenBank/DDBJ whole genome shotgun (WGS) entry which is preliminary data.</text>
</comment>
<accession>A0A507CQN7</accession>
<dbReference type="Proteomes" id="UP000320475">
    <property type="component" value="Unassembled WGS sequence"/>
</dbReference>
<proteinExistence type="predicted"/>
<protein>
    <submittedName>
        <fullName evidence="1">Uncharacterized protein</fullName>
    </submittedName>
</protein>
<dbReference type="AlphaFoldDB" id="A0A507CQN7"/>
<dbReference type="VEuPathDB" id="FungiDB:SeMB42_g02747"/>
<organism evidence="1 2">
    <name type="scientific">Synchytrium endobioticum</name>
    <dbReference type="NCBI Taxonomy" id="286115"/>
    <lineage>
        <taxon>Eukaryota</taxon>
        <taxon>Fungi</taxon>
        <taxon>Fungi incertae sedis</taxon>
        <taxon>Chytridiomycota</taxon>
        <taxon>Chytridiomycota incertae sedis</taxon>
        <taxon>Chytridiomycetes</taxon>
        <taxon>Synchytriales</taxon>
        <taxon>Synchytriaceae</taxon>
        <taxon>Synchytrium</taxon>
    </lineage>
</organism>
<reference evidence="1 2" key="1">
    <citation type="journal article" date="2019" name="Sci. Rep.">
        <title>Comparative genomics of chytrid fungi reveal insights into the obligate biotrophic and pathogenic lifestyle of Synchytrium endobioticum.</title>
        <authorList>
            <person name="van de Vossenberg B.T.L.H."/>
            <person name="Warris S."/>
            <person name="Nguyen H.D.T."/>
            <person name="van Gent-Pelzer M.P.E."/>
            <person name="Joly D.L."/>
            <person name="van de Geest H.C."/>
            <person name="Bonants P.J.M."/>
            <person name="Smith D.S."/>
            <person name="Levesque C.A."/>
            <person name="van der Lee T.A.J."/>
        </authorList>
    </citation>
    <scope>NUCLEOTIDE SEQUENCE [LARGE SCALE GENOMIC DNA]</scope>
    <source>
        <strain evidence="1 2">LEV6574</strain>
    </source>
</reference>
<sequence>MSEPGLAGPTTRKSVLSMPLESNHSWLSSKKGINVRLLKSDHNITEVGTTNFVFVKGRSSTAELVIDTTTTTSLAGRSTRVVAFVIDHQWHVKHPSIKHQSITYIVIVEHLKN</sequence>
<dbReference type="EMBL" id="QEAM01000323">
    <property type="protein sequence ID" value="TPX41398.1"/>
    <property type="molecule type" value="Genomic_DNA"/>
</dbReference>
<name>A0A507CQN7_9FUNG</name>